<organism evidence="1 2">
    <name type="scientific">Herbihabitans rhizosphaerae</name>
    <dbReference type="NCBI Taxonomy" id="1872711"/>
    <lineage>
        <taxon>Bacteria</taxon>
        <taxon>Bacillati</taxon>
        <taxon>Actinomycetota</taxon>
        <taxon>Actinomycetes</taxon>
        <taxon>Pseudonocardiales</taxon>
        <taxon>Pseudonocardiaceae</taxon>
        <taxon>Herbihabitans</taxon>
    </lineage>
</organism>
<dbReference type="RefSeq" id="WP_207222523.1">
    <property type="nucleotide sequence ID" value="NZ_SGWQ01000001.1"/>
</dbReference>
<comment type="caution">
    <text evidence="1">The sequence shown here is derived from an EMBL/GenBank/DDBJ whole genome shotgun (WGS) entry which is preliminary data.</text>
</comment>
<dbReference type="AlphaFoldDB" id="A0A4Q7L6Y0"/>
<dbReference type="Proteomes" id="UP000294257">
    <property type="component" value="Unassembled WGS sequence"/>
</dbReference>
<keyword evidence="2" id="KW-1185">Reference proteome</keyword>
<evidence type="ECO:0000313" key="1">
    <source>
        <dbReference type="EMBL" id="RZS45036.1"/>
    </source>
</evidence>
<accession>A0A4Q7L6Y0</accession>
<name>A0A4Q7L6Y0_9PSEU</name>
<gene>
    <name evidence="1" type="ORF">EV193_101920</name>
</gene>
<reference evidence="1 2" key="1">
    <citation type="submission" date="2019-02" db="EMBL/GenBank/DDBJ databases">
        <title>Genomic Encyclopedia of Type Strains, Phase IV (KMG-IV): sequencing the most valuable type-strain genomes for metagenomic binning, comparative biology and taxonomic classification.</title>
        <authorList>
            <person name="Goeker M."/>
        </authorList>
    </citation>
    <scope>NUCLEOTIDE SEQUENCE [LARGE SCALE GENOMIC DNA]</scope>
    <source>
        <strain evidence="1 2">DSM 101727</strain>
    </source>
</reference>
<evidence type="ECO:0000313" key="2">
    <source>
        <dbReference type="Proteomes" id="UP000294257"/>
    </source>
</evidence>
<sequence>MWHELRLTSEDTIAVHDDGRLWAVVDLRDGVTENSWVAARVVHPSNTVADLAVGWLRAELERPIVYREWRRHGTAIAYNWTAEDTGWTIYQFETPPRRGTPEVVRRVRP</sequence>
<dbReference type="EMBL" id="SGWQ01000001">
    <property type="protein sequence ID" value="RZS45036.1"/>
    <property type="molecule type" value="Genomic_DNA"/>
</dbReference>
<protein>
    <submittedName>
        <fullName evidence="1">Uncharacterized protein</fullName>
    </submittedName>
</protein>
<proteinExistence type="predicted"/>